<feature type="region of interest" description="Disordered" evidence="1">
    <location>
        <begin position="72"/>
        <end position="93"/>
    </location>
</feature>
<dbReference type="EMBL" id="JAGYWB010000009">
    <property type="protein sequence ID" value="KAI0512008.1"/>
    <property type="molecule type" value="Genomic_DNA"/>
</dbReference>
<name>A0A8T3BLE3_DENNO</name>
<proteinExistence type="predicted"/>
<dbReference type="SMR" id="A0A8T3BLE3"/>
<comment type="caution">
    <text evidence="2">The sequence shown here is derived from an EMBL/GenBank/DDBJ whole genome shotgun (WGS) entry which is preliminary data.</text>
</comment>
<evidence type="ECO:0000256" key="1">
    <source>
        <dbReference type="SAM" id="MobiDB-lite"/>
    </source>
</evidence>
<gene>
    <name evidence="2" type="ORF">KFK09_012642</name>
</gene>
<organism evidence="2 3">
    <name type="scientific">Dendrobium nobile</name>
    <name type="common">Orchid</name>
    <dbReference type="NCBI Taxonomy" id="94219"/>
    <lineage>
        <taxon>Eukaryota</taxon>
        <taxon>Viridiplantae</taxon>
        <taxon>Streptophyta</taxon>
        <taxon>Embryophyta</taxon>
        <taxon>Tracheophyta</taxon>
        <taxon>Spermatophyta</taxon>
        <taxon>Magnoliopsida</taxon>
        <taxon>Liliopsida</taxon>
        <taxon>Asparagales</taxon>
        <taxon>Orchidaceae</taxon>
        <taxon>Epidendroideae</taxon>
        <taxon>Malaxideae</taxon>
        <taxon>Dendrobiinae</taxon>
        <taxon>Dendrobium</taxon>
    </lineage>
</organism>
<protein>
    <submittedName>
        <fullName evidence="2">Uncharacterized protein</fullName>
    </submittedName>
</protein>
<evidence type="ECO:0000313" key="3">
    <source>
        <dbReference type="Proteomes" id="UP000829196"/>
    </source>
</evidence>
<accession>A0A8T3BLE3</accession>
<feature type="compositionally biased region" description="Polar residues" evidence="1">
    <location>
        <begin position="83"/>
        <end position="93"/>
    </location>
</feature>
<dbReference type="AlphaFoldDB" id="A0A8T3BLE3"/>
<keyword evidence="3" id="KW-1185">Reference proteome</keyword>
<evidence type="ECO:0000313" key="2">
    <source>
        <dbReference type="EMBL" id="KAI0512008.1"/>
    </source>
</evidence>
<reference evidence="2" key="1">
    <citation type="journal article" date="2022" name="Front. Genet.">
        <title>Chromosome-Scale Assembly of the Dendrobium nobile Genome Provides Insights Into the Molecular Mechanism of the Biosynthesis of the Medicinal Active Ingredient of Dendrobium.</title>
        <authorList>
            <person name="Xu Q."/>
            <person name="Niu S.-C."/>
            <person name="Li K.-L."/>
            <person name="Zheng P.-J."/>
            <person name="Zhang X.-J."/>
            <person name="Jia Y."/>
            <person name="Liu Y."/>
            <person name="Niu Y.-X."/>
            <person name="Yu L.-H."/>
            <person name="Chen D.-F."/>
            <person name="Zhang G.-Q."/>
        </authorList>
    </citation>
    <scope>NUCLEOTIDE SEQUENCE</scope>
    <source>
        <tissue evidence="2">Leaf</tissue>
    </source>
</reference>
<dbReference type="Proteomes" id="UP000829196">
    <property type="component" value="Unassembled WGS sequence"/>
</dbReference>
<sequence>MAPSKEALKTLEHHLTILAERLKMQNQISRQMEAAVDGKIPLFVVKSRIYQILPFGGFTGFGRRSARKVESSLHSERAPALASDQNVVNSDPT</sequence>